<organism evidence="2 3">
    <name type="scientific">Armillaria tabescens</name>
    <name type="common">Ringless honey mushroom</name>
    <name type="synonym">Agaricus tabescens</name>
    <dbReference type="NCBI Taxonomy" id="1929756"/>
    <lineage>
        <taxon>Eukaryota</taxon>
        <taxon>Fungi</taxon>
        <taxon>Dikarya</taxon>
        <taxon>Basidiomycota</taxon>
        <taxon>Agaricomycotina</taxon>
        <taxon>Agaricomycetes</taxon>
        <taxon>Agaricomycetidae</taxon>
        <taxon>Agaricales</taxon>
        <taxon>Marasmiineae</taxon>
        <taxon>Physalacriaceae</taxon>
        <taxon>Desarmillaria</taxon>
    </lineage>
</organism>
<dbReference type="Proteomes" id="UP001175211">
    <property type="component" value="Unassembled WGS sequence"/>
</dbReference>
<evidence type="ECO:0000313" key="3">
    <source>
        <dbReference type="Proteomes" id="UP001175211"/>
    </source>
</evidence>
<keyword evidence="1" id="KW-0812">Transmembrane</keyword>
<sequence>MLGPAEVAHGPMFIGFMFNVLLYGIMITQVYLYFTAYKQQACRQAIRPPSFSLRYRKHGFRLCVSL</sequence>
<evidence type="ECO:0000313" key="2">
    <source>
        <dbReference type="EMBL" id="KAK0469178.1"/>
    </source>
</evidence>
<feature type="transmembrane region" description="Helical" evidence="1">
    <location>
        <begin position="12"/>
        <end position="34"/>
    </location>
</feature>
<protein>
    <submittedName>
        <fullName evidence="2">Uncharacterized protein</fullName>
    </submittedName>
</protein>
<dbReference type="EMBL" id="JAUEPS010000001">
    <property type="protein sequence ID" value="KAK0469178.1"/>
    <property type="molecule type" value="Genomic_DNA"/>
</dbReference>
<dbReference type="GeneID" id="85354305"/>
<reference evidence="2" key="1">
    <citation type="submission" date="2023-06" db="EMBL/GenBank/DDBJ databases">
        <authorList>
            <consortium name="Lawrence Berkeley National Laboratory"/>
            <person name="Ahrendt S."/>
            <person name="Sahu N."/>
            <person name="Indic B."/>
            <person name="Wong-Bajracharya J."/>
            <person name="Merenyi Z."/>
            <person name="Ke H.-M."/>
            <person name="Monk M."/>
            <person name="Kocsube S."/>
            <person name="Drula E."/>
            <person name="Lipzen A."/>
            <person name="Balint B."/>
            <person name="Henrissat B."/>
            <person name="Andreopoulos B."/>
            <person name="Martin F.M."/>
            <person name="Harder C.B."/>
            <person name="Rigling D."/>
            <person name="Ford K.L."/>
            <person name="Foster G.D."/>
            <person name="Pangilinan J."/>
            <person name="Papanicolaou A."/>
            <person name="Barry K."/>
            <person name="LaButti K."/>
            <person name="Viragh M."/>
            <person name="Koriabine M."/>
            <person name="Yan M."/>
            <person name="Riley R."/>
            <person name="Champramary S."/>
            <person name="Plett K.L."/>
            <person name="Tsai I.J."/>
            <person name="Slot J."/>
            <person name="Sipos G."/>
            <person name="Plett J."/>
            <person name="Nagy L.G."/>
            <person name="Grigoriev I.V."/>
        </authorList>
    </citation>
    <scope>NUCLEOTIDE SEQUENCE</scope>
    <source>
        <strain evidence="2">CCBAS 213</strain>
    </source>
</reference>
<keyword evidence="1" id="KW-1133">Transmembrane helix</keyword>
<keyword evidence="3" id="KW-1185">Reference proteome</keyword>
<gene>
    <name evidence="2" type="ORF">EV420DRAFT_1492886</name>
</gene>
<comment type="caution">
    <text evidence="2">The sequence shown here is derived from an EMBL/GenBank/DDBJ whole genome shotgun (WGS) entry which is preliminary data.</text>
</comment>
<proteinExistence type="predicted"/>
<evidence type="ECO:0000256" key="1">
    <source>
        <dbReference type="SAM" id="Phobius"/>
    </source>
</evidence>
<dbReference type="RefSeq" id="XP_060338971.1">
    <property type="nucleotide sequence ID" value="XM_060470757.1"/>
</dbReference>
<keyword evidence="1" id="KW-0472">Membrane</keyword>
<accession>A0AA39NPH2</accession>
<name>A0AA39NPH2_ARMTA</name>
<dbReference type="AlphaFoldDB" id="A0AA39NPH2"/>